<reference evidence="1 2" key="1">
    <citation type="journal article" date="2018" name="Mol. Biol. Evol.">
        <title>Broad Genomic Sampling Reveals a Smut Pathogenic Ancestry of the Fungal Clade Ustilaginomycotina.</title>
        <authorList>
            <person name="Kijpornyongpan T."/>
            <person name="Mondo S.J."/>
            <person name="Barry K."/>
            <person name="Sandor L."/>
            <person name="Lee J."/>
            <person name="Lipzen A."/>
            <person name="Pangilinan J."/>
            <person name="LaButti K."/>
            <person name="Hainaut M."/>
            <person name="Henrissat B."/>
            <person name="Grigoriev I.V."/>
            <person name="Spatafora J.W."/>
            <person name="Aime M.C."/>
        </authorList>
    </citation>
    <scope>NUCLEOTIDE SEQUENCE [LARGE SCALE GENOMIC DNA]</scope>
    <source>
        <strain evidence="1 2">SA 807</strain>
    </source>
</reference>
<proteinExistence type="predicted"/>
<accession>A0ACD0NLL6</accession>
<feature type="non-terminal residue" evidence="1">
    <location>
        <position position="68"/>
    </location>
</feature>
<dbReference type="Proteomes" id="UP000245626">
    <property type="component" value="Unassembled WGS sequence"/>
</dbReference>
<name>A0ACD0NLL6_9BASI</name>
<organism evidence="1 2">
    <name type="scientific">Violaceomyces palustris</name>
    <dbReference type="NCBI Taxonomy" id="1673888"/>
    <lineage>
        <taxon>Eukaryota</taxon>
        <taxon>Fungi</taxon>
        <taxon>Dikarya</taxon>
        <taxon>Basidiomycota</taxon>
        <taxon>Ustilaginomycotina</taxon>
        <taxon>Ustilaginomycetes</taxon>
        <taxon>Violaceomycetales</taxon>
        <taxon>Violaceomycetaceae</taxon>
        <taxon>Violaceomyces</taxon>
    </lineage>
</organism>
<evidence type="ECO:0000313" key="1">
    <source>
        <dbReference type="EMBL" id="PWN46708.1"/>
    </source>
</evidence>
<gene>
    <name evidence="1" type="ORF">IE53DRAFT_298409</name>
</gene>
<dbReference type="EMBL" id="KZ820761">
    <property type="protein sequence ID" value="PWN46708.1"/>
    <property type="molecule type" value="Genomic_DNA"/>
</dbReference>
<evidence type="ECO:0000313" key="2">
    <source>
        <dbReference type="Proteomes" id="UP000245626"/>
    </source>
</evidence>
<protein>
    <submittedName>
        <fullName evidence="1">Uncharacterized protein</fullName>
    </submittedName>
</protein>
<keyword evidence="2" id="KW-1185">Reference proteome</keyword>
<sequence>HIIFFSSGNPPWCPDCVDSLDSIRNVFQGEEEEAVLALVDRIEWRKQENEFRKVFKVNSIPTVVKWVD</sequence>
<feature type="non-terminal residue" evidence="1">
    <location>
        <position position="1"/>
    </location>
</feature>